<feature type="domain" description="Lantibiotic biosynthesis protein dehydration" evidence="2">
    <location>
        <begin position="126"/>
        <end position="493"/>
    </location>
</feature>
<feature type="region of interest" description="Disordered" evidence="1">
    <location>
        <begin position="360"/>
        <end position="379"/>
    </location>
</feature>
<accession>A0A7W7HVP9</accession>
<dbReference type="InterPro" id="IPR025410">
    <property type="entry name" value="Lant_dehyd"/>
</dbReference>
<dbReference type="SMART" id="SM01260">
    <property type="entry name" value="LANC_like"/>
    <property type="match status" value="1"/>
</dbReference>
<dbReference type="GO" id="GO:0031179">
    <property type="term" value="P:peptide modification"/>
    <property type="evidence" value="ECO:0007669"/>
    <property type="project" value="InterPro"/>
</dbReference>
<dbReference type="InterPro" id="IPR007822">
    <property type="entry name" value="LANC-like"/>
</dbReference>
<gene>
    <name evidence="3" type="ORF">BJ971_002196</name>
</gene>
<dbReference type="CDD" id="cd04792">
    <property type="entry name" value="LanM-like"/>
    <property type="match status" value="1"/>
</dbReference>
<dbReference type="SUPFAM" id="SSF158745">
    <property type="entry name" value="LanC-like"/>
    <property type="match status" value="1"/>
</dbReference>
<dbReference type="Gene3D" id="1.50.10.20">
    <property type="match status" value="1"/>
</dbReference>
<protein>
    <submittedName>
        <fullName evidence="3">Type 2 lantibiotic biosynthesis protein LanM</fullName>
    </submittedName>
</protein>
<evidence type="ECO:0000259" key="2">
    <source>
        <dbReference type="Pfam" id="PF13575"/>
    </source>
</evidence>
<dbReference type="PIRSF" id="PIRSF037228">
    <property type="entry name" value="Lant_mod_RumM"/>
    <property type="match status" value="1"/>
</dbReference>
<comment type="caution">
    <text evidence="3">The sequence shown here is derived from an EMBL/GenBank/DDBJ whole genome shotgun (WGS) entry which is preliminary data.</text>
</comment>
<keyword evidence="4" id="KW-1185">Reference proteome</keyword>
<dbReference type="InterPro" id="IPR012341">
    <property type="entry name" value="6hp_glycosidase-like_sf"/>
</dbReference>
<sequence length="931" mass="95942">MTESVSDQLSSWSDVAGRLTGSTPDAAAVTAALAVPTRGIVTAARDRMIDRMRGVLPDAELAAAADGFTEELGARLVRLTGGVLAADFHARQRAGELTGDDGPRRFADFVTRLAGPDGLSTLLARYPVLDRLIAEAASSAADTRAELLGRYAADRRALIDALLYGRDPGPLTGVRTGLGDPHQGGRSVALLTFGDGRRVIYKPRGLASYATLAALIDWLNGAVPGLDLRAAATLTRPAYGYAEFIAHRPLADLEAGARFYRRAGALLALLHAVRAVDLHCENLIADGEHPVLVDAEMLFHPDLPPPGAADDPARRMLSASVHRTGLLPAVMVVPAGVVDCSGLGGHGAAAPGGPRWHLTGAGHDRLRPHPGGPAAGLNRPRLHGRALDPSDFEAALCGGLRDGYDAIMNDRAGFRKLLDTATGLGVRIMFRPSRTYALLLDGATHPDLLRDDAGRVRAFGVLSHTSAADPLRAPLVEHEVADLRRGDIPIFTARADRRDVWTSAGARLPGLLPGTGLDEAAATLAAMGAADLHDQEWIVRATLASRHPVDGGHRAAAALPGPMTGHEAGPGRLLTMACGLADQILARGVTGGDRVNWLGLEVVDGARWMVLPMGASLSNGYLGVALFLAQLAELTGIARYRETARRAASAAGPLCESLAARPDLAVHVGVGGYHGFGGICYGLSRLSTLLDDPRMRAFARAGVVAATAAAAAPGPPGVAGGTAGCLAAMRAVHAELGLSSAAALAATCADQLAAGPAGDGPGFADGRAGIAWALDDARGLAALDPPGDGDHGWCRGTAGLVAARGVPAGADPVDLARTLERRPVSGDLSLCHGEAGITEALLVLAAADPQRSVQRILRHRAGLVLNAIERYGPGCGTPGGVATPGLFNGLAGIGYGLLRLGFPARVPSVLLLEPGRPKEVTTTRTPPASGQ</sequence>
<dbReference type="AlphaFoldDB" id="A0A7W7HVP9"/>
<proteinExistence type="predicted"/>
<organism evidence="3 4">
    <name type="scientific">Actinoplanes digitatis</name>
    <dbReference type="NCBI Taxonomy" id="1868"/>
    <lineage>
        <taxon>Bacteria</taxon>
        <taxon>Bacillati</taxon>
        <taxon>Actinomycetota</taxon>
        <taxon>Actinomycetes</taxon>
        <taxon>Micromonosporales</taxon>
        <taxon>Micromonosporaceae</taxon>
        <taxon>Actinoplanes</taxon>
    </lineage>
</organism>
<dbReference type="GO" id="GO:0005975">
    <property type="term" value="P:carbohydrate metabolic process"/>
    <property type="evidence" value="ECO:0007669"/>
    <property type="project" value="InterPro"/>
</dbReference>
<dbReference type="Pfam" id="PF13575">
    <property type="entry name" value="DUF4135"/>
    <property type="match status" value="1"/>
</dbReference>
<dbReference type="InterPro" id="IPR011009">
    <property type="entry name" value="Kinase-like_dom_sf"/>
</dbReference>
<dbReference type="PRINTS" id="PR01950">
    <property type="entry name" value="LANCSUPER"/>
</dbReference>
<dbReference type="SUPFAM" id="SSF56112">
    <property type="entry name" value="Protein kinase-like (PK-like)"/>
    <property type="match status" value="1"/>
</dbReference>
<dbReference type="InterPro" id="IPR017146">
    <property type="entry name" value="Lanti_2_LanM"/>
</dbReference>
<reference evidence="3 4" key="1">
    <citation type="submission" date="2020-08" db="EMBL/GenBank/DDBJ databases">
        <title>Sequencing the genomes of 1000 actinobacteria strains.</title>
        <authorList>
            <person name="Klenk H.-P."/>
        </authorList>
    </citation>
    <scope>NUCLEOTIDE SEQUENCE [LARGE SCALE GENOMIC DNA]</scope>
    <source>
        <strain evidence="3 4">DSM 43149</strain>
    </source>
</reference>
<dbReference type="NCBIfam" id="TIGR03897">
    <property type="entry name" value="lanti_2_LanM"/>
    <property type="match status" value="1"/>
</dbReference>
<dbReference type="EMBL" id="JACHNH010000001">
    <property type="protein sequence ID" value="MBB4761640.1"/>
    <property type="molecule type" value="Genomic_DNA"/>
</dbReference>
<dbReference type="Pfam" id="PF05147">
    <property type="entry name" value="LANC_like"/>
    <property type="match status" value="1"/>
</dbReference>
<evidence type="ECO:0000313" key="4">
    <source>
        <dbReference type="Proteomes" id="UP000578112"/>
    </source>
</evidence>
<dbReference type="Proteomes" id="UP000578112">
    <property type="component" value="Unassembled WGS sequence"/>
</dbReference>
<dbReference type="Gene3D" id="1.50.10.10">
    <property type="match status" value="1"/>
</dbReference>
<dbReference type="RefSeq" id="WP_184992167.1">
    <property type="nucleotide sequence ID" value="NZ_BOMK01000001.1"/>
</dbReference>
<evidence type="ECO:0000313" key="3">
    <source>
        <dbReference type="EMBL" id="MBB4761640.1"/>
    </source>
</evidence>
<name>A0A7W7HVP9_9ACTN</name>
<evidence type="ECO:0000256" key="1">
    <source>
        <dbReference type="SAM" id="MobiDB-lite"/>
    </source>
</evidence>